<dbReference type="EMBL" id="JAHVHP010000001">
    <property type="protein sequence ID" value="MBY5949617.1"/>
    <property type="molecule type" value="Genomic_DNA"/>
</dbReference>
<accession>A0ABS7MZX7</accession>
<name>A0ABS7MZX7_9BACT</name>
<evidence type="ECO:0000313" key="1">
    <source>
        <dbReference type="EMBL" id="MBY5949617.1"/>
    </source>
</evidence>
<proteinExistence type="predicted"/>
<protein>
    <submittedName>
        <fullName evidence="1">Uncharacterized protein</fullName>
    </submittedName>
</protein>
<organism evidence="1 2">
    <name type="scientific">Algoriphagus marincola</name>
    <dbReference type="NCBI Taxonomy" id="264027"/>
    <lineage>
        <taxon>Bacteria</taxon>
        <taxon>Pseudomonadati</taxon>
        <taxon>Bacteroidota</taxon>
        <taxon>Cytophagia</taxon>
        <taxon>Cytophagales</taxon>
        <taxon>Cyclobacteriaceae</taxon>
        <taxon>Algoriphagus</taxon>
    </lineage>
</organism>
<sequence length="210" mass="23893">MKKSKFILLLTVCLSHGSLGQTIQEIFKALPLSYTIELSSEAKNLLIEEGNYTLPIGDSLETMRVDYLAAKDYIKLQYYFTTGQSGFFVIELKKFQKIDGAPIVVYSKFGGIPSAFEQHSLVTFDYKNGTLQSNKTLGLPDAIETAVFLKENLPDSLKEEKISISTSYNLNPEKSNQVEYEISPQSDQFDPWIQTKKLTFEWNGQRFQKM</sequence>
<dbReference type="Proteomes" id="UP000766609">
    <property type="component" value="Unassembled WGS sequence"/>
</dbReference>
<keyword evidence="2" id="KW-1185">Reference proteome</keyword>
<gene>
    <name evidence="1" type="ORF">KUV23_01470</name>
</gene>
<dbReference type="RefSeq" id="WP_222582816.1">
    <property type="nucleotide sequence ID" value="NZ_JAHVHP010000001.1"/>
</dbReference>
<reference evidence="1 2" key="1">
    <citation type="submission" date="2021-06" db="EMBL/GenBank/DDBJ databases">
        <title>44 bacteria genomes isolated from Dapeng, Shenzhen.</title>
        <authorList>
            <person name="Zheng W."/>
            <person name="Yu S."/>
            <person name="Huang Y."/>
        </authorList>
    </citation>
    <scope>NUCLEOTIDE SEQUENCE [LARGE SCALE GENOMIC DNA]</scope>
    <source>
        <strain evidence="1 2">DP5N14-6</strain>
    </source>
</reference>
<comment type="caution">
    <text evidence="1">The sequence shown here is derived from an EMBL/GenBank/DDBJ whole genome shotgun (WGS) entry which is preliminary data.</text>
</comment>
<evidence type="ECO:0000313" key="2">
    <source>
        <dbReference type="Proteomes" id="UP000766609"/>
    </source>
</evidence>